<evidence type="ECO:0000256" key="5">
    <source>
        <dbReference type="ARBA" id="ARBA00023274"/>
    </source>
</evidence>
<reference evidence="11" key="2">
    <citation type="journal article" date="2012" name="Environ. Microbiol.">
        <title>Genomic content of uncultured Bacteroidetes from contrasting oceanic provinces in the North Atlantic Ocean.</title>
        <authorList>
            <person name="Gomez-Pereira P.R."/>
            <person name="Schuler M."/>
            <person name="Fuchs B.M."/>
            <person name="Bennke C."/>
            <person name="Teeling H."/>
            <person name="Waldmann J."/>
            <person name="Richter M."/>
            <person name="Barbe V."/>
            <person name="Bataille E."/>
            <person name="Glockner F.O."/>
            <person name="Amann R."/>
        </authorList>
    </citation>
    <scope>NUCLEOTIDE SEQUENCE</scope>
</reference>
<evidence type="ECO:0000256" key="1">
    <source>
        <dbReference type="ARBA" id="ARBA00010605"/>
    </source>
</evidence>
<dbReference type="PANTHER" id="PTHR21368">
    <property type="entry name" value="50S RIBOSOMAL PROTEIN L9"/>
    <property type="match status" value="1"/>
</dbReference>
<dbReference type="InterPro" id="IPR020594">
    <property type="entry name" value="Ribosomal_bL9_bac/chp"/>
</dbReference>
<evidence type="ECO:0000313" key="11">
    <source>
        <dbReference type="EMBL" id="CBL87498.1"/>
    </source>
</evidence>
<feature type="domain" description="Large ribosomal subunit protein bL9 C-terminal" evidence="10">
    <location>
        <begin position="64"/>
        <end position="145"/>
    </location>
</feature>
<keyword evidence="4 7" id="KW-0689">Ribosomal protein</keyword>
<feature type="domain" description="Ribosomal protein L9" evidence="9">
    <location>
        <begin position="1"/>
        <end position="46"/>
    </location>
</feature>
<dbReference type="SUPFAM" id="SSF55658">
    <property type="entry name" value="L9 N-domain-like"/>
    <property type="match status" value="1"/>
</dbReference>
<comment type="similarity">
    <text evidence="1 7">Belongs to the bacterial ribosomal protein bL9 family.</text>
</comment>
<dbReference type="NCBIfam" id="TIGR00158">
    <property type="entry name" value="L9"/>
    <property type="match status" value="1"/>
</dbReference>
<dbReference type="Pfam" id="PF01281">
    <property type="entry name" value="Ribosomal_L9_N"/>
    <property type="match status" value="1"/>
</dbReference>
<keyword evidence="2 7" id="KW-0699">rRNA-binding</keyword>
<dbReference type="InterPro" id="IPR009027">
    <property type="entry name" value="Ribosomal_bL9/RNase_H1_N"/>
</dbReference>
<evidence type="ECO:0000256" key="4">
    <source>
        <dbReference type="ARBA" id="ARBA00022980"/>
    </source>
</evidence>
<keyword evidence="3 7" id="KW-0694">RNA-binding</keyword>
<name>F4MMY5_9BACT</name>
<dbReference type="EMBL" id="FQ032825">
    <property type="protein sequence ID" value="CBL87498.1"/>
    <property type="molecule type" value="Genomic_DNA"/>
</dbReference>
<feature type="coiled-coil region" evidence="8">
    <location>
        <begin position="37"/>
        <end position="75"/>
    </location>
</feature>
<dbReference type="GO" id="GO:1990904">
    <property type="term" value="C:ribonucleoprotein complex"/>
    <property type="evidence" value="ECO:0007669"/>
    <property type="project" value="UniProtKB-KW"/>
</dbReference>
<dbReference type="InterPro" id="IPR036791">
    <property type="entry name" value="Ribosomal_bL9_C_sf"/>
</dbReference>
<dbReference type="GO" id="GO:0005840">
    <property type="term" value="C:ribosome"/>
    <property type="evidence" value="ECO:0007669"/>
    <property type="project" value="UniProtKB-KW"/>
</dbReference>
<dbReference type="GO" id="GO:0019843">
    <property type="term" value="F:rRNA binding"/>
    <property type="evidence" value="ECO:0007669"/>
    <property type="project" value="UniProtKB-UniRule"/>
</dbReference>
<evidence type="ECO:0000259" key="9">
    <source>
        <dbReference type="Pfam" id="PF01281"/>
    </source>
</evidence>
<evidence type="ECO:0000256" key="8">
    <source>
        <dbReference type="SAM" id="Coils"/>
    </source>
</evidence>
<dbReference type="Gene3D" id="3.40.5.10">
    <property type="entry name" value="Ribosomal protein L9, N-terminal domain"/>
    <property type="match status" value="1"/>
</dbReference>
<dbReference type="GO" id="GO:0003735">
    <property type="term" value="F:structural constituent of ribosome"/>
    <property type="evidence" value="ECO:0007669"/>
    <property type="project" value="InterPro"/>
</dbReference>
<gene>
    <name evidence="11" type="primary">rpll</name>
    <name evidence="7" type="synonym">rplI</name>
    <name evidence="11" type="ORF">S18_870_0021</name>
</gene>
<evidence type="ECO:0000259" key="10">
    <source>
        <dbReference type="Pfam" id="PF03948"/>
    </source>
</evidence>
<dbReference type="InterPro" id="IPR020070">
    <property type="entry name" value="Ribosomal_bL9_N"/>
</dbReference>
<dbReference type="Gene3D" id="3.10.430.100">
    <property type="entry name" value="Ribosomal protein L9, C-terminal domain"/>
    <property type="match status" value="1"/>
</dbReference>
<evidence type="ECO:0000256" key="6">
    <source>
        <dbReference type="ARBA" id="ARBA00035292"/>
    </source>
</evidence>
<reference evidence="11" key="1">
    <citation type="submission" date="2010-05" db="EMBL/GenBank/DDBJ databases">
        <authorList>
            <person name="Genoscope - CEA"/>
        </authorList>
    </citation>
    <scope>NUCLEOTIDE SEQUENCE</scope>
</reference>
<dbReference type="AlphaFoldDB" id="F4MMY5"/>
<dbReference type="InterPro" id="IPR020069">
    <property type="entry name" value="Ribosomal_bL9_C"/>
</dbReference>
<organism evidence="11">
    <name type="scientific">uncultured Flavobacteriia bacterium</name>
    <dbReference type="NCBI Taxonomy" id="212695"/>
    <lineage>
        <taxon>Bacteria</taxon>
        <taxon>Pseudomonadati</taxon>
        <taxon>Bacteroidota</taxon>
        <taxon>Flavobacteriia</taxon>
        <taxon>environmental samples</taxon>
    </lineage>
</organism>
<accession>F4MMY5</accession>
<proteinExistence type="inferred from homology"/>
<dbReference type="InterPro" id="IPR000244">
    <property type="entry name" value="Ribosomal_bL9"/>
</dbReference>
<comment type="function">
    <text evidence="7">Binds to the 23S rRNA.</text>
</comment>
<dbReference type="SUPFAM" id="SSF55653">
    <property type="entry name" value="Ribosomal protein L9 C-domain"/>
    <property type="match status" value="1"/>
</dbReference>
<dbReference type="GO" id="GO:0006412">
    <property type="term" value="P:translation"/>
    <property type="evidence" value="ECO:0007669"/>
    <property type="project" value="UniProtKB-UniRule"/>
</dbReference>
<dbReference type="HAMAP" id="MF_00503">
    <property type="entry name" value="Ribosomal_bL9"/>
    <property type="match status" value="1"/>
</dbReference>
<evidence type="ECO:0000256" key="3">
    <source>
        <dbReference type="ARBA" id="ARBA00022884"/>
    </source>
</evidence>
<evidence type="ECO:0000256" key="2">
    <source>
        <dbReference type="ARBA" id="ARBA00022730"/>
    </source>
</evidence>
<dbReference type="InterPro" id="IPR036935">
    <property type="entry name" value="Ribosomal_bL9_N_sf"/>
</dbReference>
<evidence type="ECO:0000256" key="7">
    <source>
        <dbReference type="HAMAP-Rule" id="MF_00503"/>
    </source>
</evidence>
<protein>
    <recommendedName>
        <fullName evidence="6 7">Large ribosomal subunit protein bL9</fullName>
    </recommendedName>
</protein>
<dbReference type="Pfam" id="PF03948">
    <property type="entry name" value="Ribosomal_L9_C"/>
    <property type="match status" value="1"/>
</dbReference>
<sequence>MKVILKENIEKLGFKDEIVDVKNGFARNFLIPKNKAVIATENAIKVLNENLRQQESKLKEEIENANKTLEELSKLNIVIKSKLQEDGKKLFGSISSKQLVDEIGKHGIEIDRKFVKLNSVKEIGSYTAEIRLHRKVNCSLEFKVVSDKN</sequence>
<keyword evidence="5 7" id="KW-0687">Ribonucleoprotein</keyword>
<keyword evidence="8" id="KW-0175">Coiled coil</keyword>